<dbReference type="Pfam" id="PF04241">
    <property type="entry name" value="DUF423"/>
    <property type="match status" value="1"/>
</dbReference>
<dbReference type="EMBL" id="KQ245652">
    <property type="protein sequence ID" value="KNC73409.1"/>
    <property type="molecule type" value="Genomic_DNA"/>
</dbReference>
<evidence type="ECO:0000256" key="4">
    <source>
        <dbReference type="ARBA" id="ARBA00023136"/>
    </source>
</evidence>
<proteinExistence type="predicted"/>
<name>A0A0L0F9K5_9EUKA</name>
<keyword evidence="3 5" id="KW-1133">Transmembrane helix</keyword>
<comment type="subcellular location">
    <subcellularLocation>
        <location evidence="1">Membrane</location>
        <topology evidence="1">Multi-pass membrane protein</topology>
    </subcellularLocation>
</comment>
<feature type="transmembrane region" description="Helical" evidence="5">
    <location>
        <begin position="20"/>
        <end position="38"/>
    </location>
</feature>
<keyword evidence="2 5" id="KW-0812">Transmembrane</keyword>
<dbReference type="PANTHER" id="PTHR43461">
    <property type="entry name" value="TRANSMEMBRANE PROTEIN 256"/>
    <property type="match status" value="1"/>
</dbReference>
<evidence type="ECO:0000256" key="5">
    <source>
        <dbReference type="SAM" id="Phobius"/>
    </source>
</evidence>
<dbReference type="RefSeq" id="XP_014147311.1">
    <property type="nucleotide sequence ID" value="XM_014291836.1"/>
</dbReference>
<dbReference type="AlphaFoldDB" id="A0A0L0F9K5"/>
<evidence type="ECO:0000256" key="1">
    <source>
        <dbReference type="ARBA" id="ARBA00004141"/>
    </source>
</evidence>
<gene>
    <name evidence="6" type="ORF">SARC_14034</name>
</gene>
<evidence type="ECO:0000313" key="7">
    <source>
        <dbReference type="Proteomes" id="UP000054560"/>
    </source>
</evidence>
<dbReference type="InterPro" id="IPR006696">
    <property type="entry name" value="DUF423"/>
</dbReference>
<dbReference type="OrthoDB" id="269173at2759"/>
<protein>
    <submittedName>
        <fullName evidence="6">Uncharacterized protein</fullName>
    </submittedName>
</protein>
<sequence length="61" mass="6307">MHLAHATALLMVPLVGKPKLVGGLLASGMTLFCGSVYASAYTQDRAYGAVAPYGGFMLIFG</sequence>
<dbReference type="Proteomes" id="UP000054560">
    <property type="component" value="Unassembled WGS sequence"/>
</dbReference>
<evidence type="ECO:0000256" key="3">
    <source>
        <dbReference type="ARBA" id="ARBA00022989"/>
    </source>
</evidence>
<reference evidence="6 7" key="1">
    <citation type="submission" date="2011-02" db="EMBL/GenBank/DDBJ databases">
        <title>The Genome Sequence of Sphaeroforma arctica JP610.</title>
        <authorList>
            <consortium name="The Broad Institute Genome Sequencing Platform"/>
            <person name="Russ C."/>
            <person name="Cuomo C."/>
            <person name="Young S.K."/>
            <person name="Zeng Q."/>
            <person name="Gargeya S."/>
            <person name="Alvarado L."/>
            <person name="Berlin A."/>
            <person name="Chapman S.B."/>
            <person name="Chen Z."/>
            <person name="Freedman E."/>
            <person name="Gellesch M."/>
            <person name="Goldberg J."/>
            <person name="Griggs A."/>
            <person name="Gujja S."/>
            <person name="Heilman E."/>
            <person name="Heiman D."/>
            <person name="Howarth C."/>
            <person name="Mehta T."/>
            <person name="Neiman D."/>
            <person name="Pearson M."/>
            <person name="Roberts A."/>
            <person name="Saif S."/>
            <person name="Shea T."/>
            <person name="Shenoy N."/>
            <person name="Sisk P."/>
            <person name="Stolte C."/>
            <person name="Sykes S."/>
            <person name="White J."/>
            <person name="Yandava C."/>
            <person name="Burger G."/>
            <person name="Gray M.W."/>
            <person name="Holland P.W.H."/>
            <person name="King N."/>
            <person name="Lang F.B.F."/>
            <person name="Roger A.J."/>
            <person name="Ruiz-Trillo I."/>
            <person name="Haas B."/>
            <person name="Nusbaum C."/>
            <person name="Birren B."/>
        </authorList>
    </citation>
    <scope>NUCLEOTIDE SEQUENCE [LARGE SCALE GENOMIC DNA]</scope>
    <source>
        <strain evidence="6 7">JP610</strain>
    </source>
</reference>
<feature type="non-terminal residue" evidence="6">
    <location>
        <position position="61"/>
    </location>
</feature>
<organism evidence="6 7">
    <name type="scientific">Sphaeroforma arctica JP610</name>
    <dbReference type="NCBI Taxonomy" id="667725"/>
    <lineage>
        <taxon>Eukaryota</taxon>
        <taxon>Ichthyosporea</taxon>
        <taxon>Ichthyophonida</taxon>
        <taxon>Sphaeroforma</taxon>
    </lineage>
</organism>
<evidence type="ECO:0000313" key="6">
    <source>
        <dbReference type="EMBL" id="KNC73409.1"/>
    </source>
</evidence>
<accession>A0A0L0F9K5</accession>
<keyword evidence="7" id="KW-1185">Reference proteome</keyword>
<evidence type="ECO:0000256" key="2">
    <source>
        <dbReference type="ARBA" id="ARBA00022692"/>
    </source>
</evidence>
<dbReference type="PANTHER" id="PTHR43461:SF1">
    <property type="entry name" value="TRANSMEMBRANE PROTEIN 256"/>
    <property type="match status" value="1"/>
</dbReference>
<dbReference type="GeneID" id="25914538"/>
<keyword evidence="4 5" id="KW-0472">Membrane</keyword>
<dbReference type="GO" id="GO:0016020">
    <property type="term" value="C:membrane"/>
    <property type="evidence" value="ECO:0007669"/>
    <property type="project" value="UniProtKB-SubCell"/>
</dbReference>